<protein>
    <submittedName>
        <fullName evidence="1">Uncharacterized protein</fullName>
    </submittedName>
</protein>
<reference evidence="1 2" key="1">
    <citation type="submission" date="2019-12" db="EMBL/GenBank/DDBJ databases">
        <title>Maritimibacter sp. nov. sp. isolated from sea sand.</title>
        <authorList>
            <person name="Kim J."/>
            <person name="Jeong S.E."/>
            <person name="Jung H.S."/>
            <person name="Jeon C.O."/>
        </authorList>
    </citation>
    <scope>NUCLEOTIDE SEQUENCE [LARGE SCALE GENOMIC DNA]</scope>
    <source>
        <strain evidence="1 2">DP07</strain>
    </source>
</reference>
<sequence>MTRKLILLPGPGPANANAPRRFDVTRKVVALDIGPARPGARRRDHRVVFAAGLGRDTGHPA</sequence>
<keyword evidence="2" id="KW-1185">Reference proteome</keyword>
<name>A0A845M1R8_9RHOB</name>
<dbReference type="AlphaFoldDB" id="A0A845M1R8"/>
<dbReference type="RefSeq" id="WP_161350407.1">
    <property type="nucleotide sequence ID" value="NZ_WTUX01000010.1"/>
</dbReference>
<comment type="caution">
    <text evidence="1">The sequence shown here is derived from an EMBL/GenBank/DDBJ whole genome shotgun (WGS) entry which is preliminary data.</text>
</comment>
<gene>
    <name evidence="1" type="ORF">GQE99_04590</name>
</gene>
<dbReference type="Proteomes" id="UP000467322">
    <property type="component" value="Unassembled WGS sequence"/>
</dbReference>
<evidence type="ECO:0000313" key="1">
    <source>
        <dbReference type="EMBL" id="MZR12288.1"/>
    </source>
</evidence>
<organism evidence="1 2">
    <name type="scientific">Maritimibacter harenae</name>
    <dbReference type="NCBI Taxonomy" id="2606218"/>
    <lineage>
        <taxon>Bacteria</taxon>
        <taxon>Pseudomonadati</taxon>
        <taxon>Pseudomonadota</taxon>
        <taxon>Alphaproteobacteria</taxon>
        <taxon>Rhodobacterales</taxon>
        <taxon>Roseobacteraceae</taxon>
        <taxon>Maritimibacter</taxon>
    </lineage>
</organism>
<proteinExistence type="predicted"/>
<dbReference type="EMBL" id="WTUX01000010">
    <property type="protein sequence ID" value="MZR12288.1"/>
    <property type="molecule type" value="Genomic_DNA"/>
</dbReference>
<evidence type="ECO:0000313" key="2">
    <source>
        <dbReference type="Proteomes" id="UP000467322"/>
    </source>
</evidence>
<accession>A0A845M1R8</accession>